<keyword evidence="4" id="KW-0808">Transferase</keyword>
<evidence type="ECO:0000313" key="11">
    <source>
        <dbReference type="EMBL" id="MDR7360647.1"/>
    </source>
</evidence>
<reference evidence="11 12" key="1">
    <citation type="submission" date="2023-07" db="EMBL/GenBank/DDBJ databases">
        <title>Sequencing the genomes of 1000 actinobacteria strains.</title>
        <authorList>
            <person name="Klenk H.-P."/>
        </authorList>
    </citation>
    <scope>NUCLEOTIDE SEQUENCE [LARGE SCALE GENOMIC DNA]</scope>
    <source>
        <strain evidence="11 12">DSM 19426</strain>
    </source>
</reference>
<evidence type="ECO:0000256" key="6">
    <source>
        <dbReference type="ARBA" id="ARBA00022777"/>
    </source>
</evidence>
<dbReference type="EMBL" id="JAVDYG010000001">
    <property type="protein sequence ID" value="MDR7360647.1"/>
    <property type="molecule type" value="Genomic_DNA"/>
</dbReference>
<organism evidence="11 12">
    <name type="scientific">Nocardioides marmoribigeumensis</name>
    <dbReference type="NCBI Taxonomy" id="433649"/>
    <lineage>
        <taxon>Bacteria</taxon>
        <taxon>Bacillati</taxon>
        <taxon>Actinomycetota</taxon>
        <taxon>Actinomycetes</taxon>
        <taxon>Propionibacteriales</taxon>
        <taxon>Nocardioidaceae</taxon>
        <taxon>Nocardioides</taxon>
    </lineage>
</organism>
<dbReference type="CDD" id="cd16917">
    <property type="entry name" value="HATPase_UhpB-NarQ-NarX-like"/>
    <property type="match status" value="1"/>
</dbReference>
<evidence type="ECO:0000256" key="8">
    <source>
        <dbReference type="ARBA" id="ARBA00023012"/>
    </source>
</evidence>
<accession>A0ABU2BPS5</accession>
<comment type="caution">
    <text evidence="11">The sequence shown here is derived from an EMBL/GenBank/DDBJ whole genome shotgun (WGS) entry which is preliminary data.</text>
</comment>
<evidence type="ECO:0000256" key="7">
    <source>
        <dbReference type="ARBA" id="ARBA00022840"/>
    </source>
</evidence>
<keyword evidence="9" id="KW-0472">Membrane</keyword>
<dbReference type="EC" id="2.7.13.3" evidence="2"/>
<comment type="catalytic activity">
    <reaction evidence="1">
        <text>ATP + protein L-histidine = ADP + protein N-phospho-L-histidine.</text>
        <dbReference type="EC" id="2.7.13.3"/>
    </reaction>
</comment>
<name>A0ABU2BPS5_9ACTN</name>
<keyword evidence="9" id="KW-1133">Transmembrane helix</keyword>
<dbReference type="InterPro" id="IPR036890">
    <property type="entry name" value="HATPase_C_sf"/>
</dbReference>
<dbReference type="Proteomes" id="UP001183648">
    <property type="component" value="Unassembled WGS sequence"/>
</dbReference>
<proteinExistence type="predicted"/>
<evidence type="ECO:0000256" key="2">
    <source>
        <dbReference type="ARBA" id="ARBA00012438"/>
    </source>
</evidence>
<keyword evidence="12" id="KW-1185">Reference proteome</keyword>
<dbReference type="PANTHER" id="PTHR24421">
    <property type="entry name" value="NITRATE/NITRITE SENSOR PROTEIN NARX-RELATED"/>
    <property type="match status" value="1"/>
</dbReference>
<keyword evidence="8" id="KW-0902">Two-component regulatory system</keyword>
<dbReference type="InterPro" id="IPR050482">
    <property type="entry name" value="Sensor_HK_TwoCompSys"/>
</dbReference>
<dbReference type="SUPFAM" id="SSF55874">
    <property type="entry name" value="ATPase domain of HSP90 chaperone/DNA topoisomerase II/histidine kinase"/>
    <property type="match status" value="1"/>
</dbReference>
<keyword evidence="6 11" id="KW-0418">Kinase</keyword>
<evidence type="ECO:0000256" key="4">
    <source>
        <dbReference type="ARBA" id="ARBA00022679"/>
    </source>
</evidence>
<dbReference type="PANTHER" id="PTHR24421:SF10">
    <property type="entry name" value="NITRATE_NITRITE SENSOR PROTEIN NARQ"/>
    <property type="match status" value="1"/>
</dbReference>
<dbReference type="InterPro" id="IPR011712">
    <property type="entry name" value="Sig_transdc_His_kin_sub3_dim/P"/>
</dbReference>
<sequence>MRVHSASAPPSEDLVRWQRAARALGLVSTVVLLVGLLGDLADPVVLCLTLVPVALWLLELFAPPRSPRVEGALLLVVGAGGGLLNARAFDSSGFLLAFFAAAALGIRLPPREALPWLVGVLVVLDLGSAAVSPHVLTSITSNSLGVGFTFAVGAATRTARLERARSEQLLAELEVARVHEAEGAALAERARLARELHDVLAHALSGQVMSLEAARVLAESTQADPRVVEGVTRASRLARSGLAEARGAIAALRGDALPGPDRLPELVEQAASAYGLRASLAVRGEPRAVTAQASLAIYRTAQESLTNSAKHGGVGVCATLLLEWRPDTVVLTATDVRRPGTAPVHTEHDGGHGLTGLRERAELAGGSLEAGPTNDGFVVRLELPT</sequence>
<feature type="transmembrane region" description="Helical" evidence="9">
    <location>
        <begin position="20"/>
        <end position="37"/>
    </location>
</feature>
<keyword evidence="7" id="KW-0067">ATP-binding</keyword>
<evidence type="ECO:0000313" key="12">
    <source>
        <dbReference type="Proteomes" id="UP001183648"/>
    </source>
</evidence>
<evidence type="ECO:0000256" key="9">
    <source>
        <dbReference type="SAM" id="Phobius"/>
    </source>
</evidence>
<evidence type="ECO:0000256" key="3">
    <source>
        <dbReference type="ARBA" id="ARBA00022553"/>
    </source>
</evidence>
<protein>
    <recommendedName>
        <fullName evidence="2">histidine kinase</fullName>
        <ecNumber evidence="2">2.7.13.3</ecNumber>
    </recommendedName>
</protein>
<feature type="transmembrane region" description="Helical" evidence="9">
    <location>
        <begin position="43"/>
        <end position="62"/>
    </location>
</feature>
<evidence type="ECO:0000256" key="5">
    <source>
        <dbReference type="ARBA" id="ARBA00022741"/>
    </source>
</evidence>
<dbReference type="GO" id="GO:0016301">
    <property type="term" value="F:kinase activity"/>
    <property type="evidence" value="ECO:0007669"/>
    <property type="project" value="UniProtKB-KW"/>
</dbReference>
<evidence type="ECO:0000259" key="10">
    <source>
        <dbReference type="Pfam" id="PF07730"/>
    </source>
</evidence>
<keyword evidence="5" id="KW-0547">Nucleotide-binding</keyword>
<keyword evidence="9" id="KW-0812">Transmembrane</keyword>
<keyword evidence="3" id="KW-0597">Phosphoprotein</keyword>
<dbReference type="Pfam" id="PF07730">
    <property type="entry name" value="HisKA_3"/>
    <property type="match status" value="1"/>
</dbReference>
<dbReference type="Gene3D" id="1.20.5.1930">
    <property type="match status" value="1"/>
</dbReference>
<dbReference type="Gene3D" id="3.30.565.10">
    <property type="entry name" value="Histidine kinase-like ATPase, C-terminal domain"/>
    <property type="match status" value="1"/>
</dbReference>
<feature type="domain" description="Signal transduction histidine kinase subgroup 3 dimerisation and phosphoacceptor" evidence="10">
    <location>
        <begin position="188"/>
        <end position="256"/>
    </location>
</feature>
<evidence type="ECO:0000256" key="1">
    <source>
        <dbReference type="ARBA" id="ARBA00000085"/>
    </source>
</evidence>
<gene>
    <name evidence="11" type="ORF">J2S63_000200</name>
</gene>
<dbReference type="RefSeq" id="WP_310297420.1">
    <property type="nucleotide sequence ID" value="NZ_BAAAPS010000011.1"/>
</dbReference>